<reference evidence="1" key="1">
    <citation type="journal article" date="2021" name="Proc. Natl. Acad. Sci. U.S.A.">
        <title>A Catalog of Tens of Thousands of Viruses from Human Metagenomes Reveals Hidden Associations with Chronic Diseases.</title>
        <authorList>
            <person name="Tisza M.J."/>
            <person name="Buck C.B."/>
        </authorList>
    </citation>
    <scope>NUCLEOTIDE SEQUENCE</scope>
    <source>
        <strain evidence="1">CtOZu12</strain>
    </source>
</reference>
<accession>A0A8D9UHG6</accession>
<proteinExistence type="predicted"/>
<evidence type="ECO:0000313" key="1">
    <source>
        <dbReference type="EMBL" id="DAD55677.1"/>
    </source>
</evidence>
<dbReference type="EMBL" id="BK029940">
    <property type="protein sequence ID" value="DAD55677.1"/>
    <property type="molecule type" value="Genomic_DNA"/>
</dbReference>
<protein>
    <submittedName>
        <fullName evidence="1">Uncharacterized protein</fullName>
    </submittedName>
</protein>
<name>A0A8D9UHG6_9VIRU</name>
<sequence>MSDYNVNIKQFNGTDYDNILPHAYLADIATNANNAEKLGGGANLTL</sequence>
<organism evidence="1">
    <name type="scientific">Bacteriophage sp</name>
    <dbReference type="NCBI Taxonomy" id="38018"/>
    <lineage>
        <taxon>Viruses</taxon>
    </lineage>
</organism>